<sequence length="137" mass="15285">MAVEPVYVKVTDGRRSLRVTARATSGRRQLVRISAAEVPSKMSKVWWFDDRELRPGHGEKLELDLPAVGLQSFWLVLHVFSTAGDGWRRSIVKRKASLQVPENELAFDDYASHDGEMSATAARGVVLNLAYCGAEDR</sequence>
<evidence type="ECO:0000313" key="1">
    <source>
        <dbReference type="EMBL" id="GEP54600.1"/>
    </source>
</evidence>
<proteinExistence type="predicted"/>
<reference evidence="1 2" key="1">
    <citation type="submission" date="2019-07" db="EMBL/GenBank/DDBJ databases">
        <title>Whole genome shotgun sequence of Reyranella soli NBRC 108950.</title>
        <authorList>
            <person name="Hosoyama A."/>
            <person name="Uohara A."/>
            <person name="Ohji S."/>
            <person name="Ichikawa N."/>
        </authorList>
    </citation>
    <scope>NUCLEOTIDE SEQUENCE [LARGE SCALE GENOMIC DNA]</scope>
    <source>
        <strain evidence="1 2">NBRC 108950</strain>
    </source>
</reference>
<comment type="caution">
    <text evidence="1">The sequence shown here is derived from an EMBL/GenBank/DDBJ whole genome shotgun (WGS) entry which is preliminary data.</text>
</comment>
<organism evidence="1 2">
    <name type="scientific">Reyranella soli</name>
    <dbReference type="NCBI Taxonomy" id="1230389"/>
    <lineage>
        <taxon>Bacteria</taxon>
        <taxon>Pseudomonadati</taxon>
        <taxon>Pseudomonadota</taxon>
        <taxon>Alphaproteobacteria</taxon>
        <taxon>Hyphomicrobiales</taxon>
        <taxon>Reyranellaceae</taxon>
        <taxon>Reyranella</taxon>
    </lineage>
</organism>
<gene>
    <name evidence="1" type="ORF">RSO01_17660</name>
</gene>
<name>A0A512N6J1_9HYPH</name>
<dbReference type="EMBL" id="BKAJ01000031">
    <property type="protein sequence ID" value="GEP54600.1"/>
    <property type="molecule type" value="Genomic_DNA"/>
</dbReference>
<evidence type="ECO:0000313" key="2">
    <source>
        <dbReference type="Proteomes" id="UP000321058"/>
    </source>
</evidence>
<dbReference type="AlphaFoldDB" id="A0A512N6J1"/>
<keyword evidence="2" id="KW-1185">Reference proteome</keyword>
<protein>
    <submittedName>
        <fullName evidence="1">Uncharacterized protein</fullName>
    </submittedName>
</protein>
<dbReference type="Proteomes" id="UP000321058">
    <property type="component" value="Unassembled WGS sequence"/>
</dbReference>
<accession>A0A512N6J1</accession>